<evidence type="ECO:0000256" key="3">
    <source>
        <dbReference type="ARBA" id="ARBA00022840"/>
    </source>
</evidence>
<protein>
    <recommendedName>
        <fullName evidence="6">Heat shock 70 kDa protein 12A</fullName>
    </recommendedName>
</protein>
<dbReference type="InterPro" id="IPR043129">
    <property type="entry name" value="ATPase_NBD"/>
</dbReference>
<dbReference type="PANTHER" id="PTHR14187:SF5">
    <property type="entry name" value="HEAT SHOCK 70 KDA PROTEIN 12A"/>
    <property type="match status" value="1"/>
</dbReference>
<evidence type="ECO:0000256" key="2">
    <source>
        <dbReference type="ARBA" id="ARBA00022741"/>
    </source>
</evidence>
<keyword evidence="3" id="KW-0067">ATP-binding</keyword>
<evidence type="ECO:0000256" key="1">
    <source>
        <dbReference type="ARBA" id="ARBA00007381"/>
    </source>
</evidence>
<evidence type="ECO:0000313" key="5">
    <source>
        <dbReference type="Proteomes" id="UP000683360"/>
    </source>
</evidence>
<dbReference type="SUPFAM" id="SSF53067">
    <property type="entry name" value="Actin-like ATPase domain"/>
    <property type="match status" value="2"/>
</dbReference>
<name>A0A8S3S3P7_MYTED</name>
<reference evidence="4" key="1">
    <citation type="submission" date="2021-03" db="EMBL/GenBank/DDBJ databases">
        <authorList>
            <person name="Bekaert M."/>
        </authorList>
    </citation>
    <scope>NUCLEOTIDE SEQUENCE</scope>
</reference>
<dbReference type="GO" id="GO:0005524">
    <property type="term" value="F:ATP binding"/>
    <property type="evidence" value="ECO:0007669"/>
    <property type="project" value="UniProtKB-KW"/>
</dbReference>
<gene>
    <name evidence="4" type="ORF">MEDL_27121</name>
</gene>
<keyword evidence="2" id="KW-0547">Nucleotide-binding</keyword>
<sequence length="596" mass="67945">MSNLQQILINLDQRVYTEGSIYKIKEWFSKLKFKKHDKFGGLSFCDDFKNDPPKISTNIWQGSKLLSLKAPTAVLLNADQEFEAFGYEAEKRFSDLLADGEHNDYYYFHQFKMLLHDQRVQRSTQIKDRTGKSMEAIKVFSLAIKYLKDYLITKIKDRLTNKNDVKIEDLYFVLTVPAIWDDPAKQFMREAAEKAGIAKEKLIIALEPEAASIFCQKIKGDRIESGSDFCETVKSGMKYMVIDLGGGTADITVHQRQPDNTLHEVMPPSGGPWGGKSIDEAFYNFLINICGISVMETLKNEELEDYVDLFEEFETKKRSIKTDQKNKVVITLPVTIIDLVKSKHKKFETAVENSRYRDGVNFNKQKLHINPDVFRGLFKPTIDALIKHIRKLLTNDKLSGLNTILMVGGFSECELVQDAVRAEIGAPRRLIIPEEAGLAVLKGAVLFGHQPRVVSRRIARCTYGIQSWPDWDADMHPETKKVTINGQVRCKDVFFKYITKGEQITPGHEVSQIFQALKPDETTLECTVYTSSDENPRYITDPSCQRLGILTIQLPPHTAGQTLEIEETLIFGDTEILCRARDLRTGRISEVQFDFL</sequence>
<organism evidence="4 5">
    <name type="scientific">Mytilus edulis</name>
    <name type="common">Blue mussel</name>
    <dbReference type="NCBI Taxonomy" id="6550"/>
    <lineage>
        <taxon>Eukaryota</taxon>
        <taxon>Metazoa</taxon>
        <taxon>Spiralia</taxon>
        <taxon>Lophotrochozoa</taxon>
        <taxon>Mollusca</taxon>
        <taxon>Bivalvia</taxon>
        <taxon>Autobranchia</taxon>
        <taxon>Pteriomorphia</taxon>
        <taxon>Mytilida</taxon>
        <taxon>Mytiloidea</taxon>
        <taxon>Mytilidae</taxon>
        <taxon>Mytilinae</taxon>
        <taxon>Mytilus</taxon>
    </lineage>
</organism>
<evidence type="ECO:0000313" key="4">
    <source>
        <dbReference type="EMBL" id="CAG2213177.1"/>
    </source>
</evidence>
<dbReference type="Pfam" id="PF00012">
    <property type="entry name" value="HSP70"/>
    <property type="match status" value="1"/>
</dbReference>
<dbReference type="Gene3D" id="3.90.640.10">
    <property type="entry name" value="Actin, Chain A, domain 4"/>
    <property type="match status" value="1"/>
</dbReference>
<dbReference type="CDD" id="cd10229">
    <property type="entry name" value="ASKHA_NBD_HSP70_HSPA12"/>
    <property type="match status" value="1"/>
</dbReference>
<dbReference type="Gene3D" id="3.30.420.40">
    <property type="match status" value="2"/>
</dbReference>
<accession>A0A8S3S3P7</accession>
<comment type="similarity">
    <text evidence="1">Belongs to the heat shock protein 70 family.</text>
</comment>
<dbReference type="PANTHER" id="PTHR14187">
    <property type="entry name" value="ALPHA KINASE/ELONGATION FACTOR 2 KINASE"/>
    <property type="match status" value="1"/>
</dbReference>
<proteinExistence type="inferred from homology"/>
<comment type="caution">
    <text evidence="4">The sequence shown here is derived from an EMBL/GenBank/DDBJ whole genome shotgun (WGS) entry which is preliminary data.</text>
</comment>
<dbReference type="InterPro" id="IPR013126">
    <property type="entry name" value="Hsp_70_fam"/>
</dbReference>
<evidence type="ECO:0008006" key="6">
    <source>
        <dbReference type="Google" id="ProtNLM"/>
    </source>
</evidence>
<dbReference type="EMBL" id="CAJPWZ010001339">
    <property type="protein sequence ID" value="CAG2213177.1"/>
    <property type="molecule type" value="Genomic_DNA"/>
</dbReference>
<dbReference type="Proteomes" id="UP000683360">
    <property type="component" value="Unassembled WGS sequence"/>
</dbReference>
<dbReference type="OrthoDB" id="2963168at2759"/>
<keyword evidence="5" id="KW-1185">Reference proteome</keyword>
<dbReference type="GO" id="GO:0140662">
    <property type="term" value="F:ATP-dependent protein folding chaperone"/>
    <property type="evidence" value="ECO:0007669"/>
    <property type="project" value="InterPro"/>
</dbReference>
<dbReference type="AlphaFoldDB" id="A0A8S3S3P7"/>